<accession>N6UBG4</accession>
<gene>
    <name evidence="1" type="ORF">RHSP_43964</name>
</gene>
<dbReference type="STRING" id="363754.RHSP_43964"/>
<dbReference type="AlphaFoldDB" id="N6UBG4"/>
<evidence type="ECO:0000313" key="2">
    <source>
        <dbReference type="Proteomes" id="UP000012429"/>
    </source>
</evidence>
<keyword evidence="2" id="KW-1185">Reference proteome</keyword>
<proteinExistence type="predicted"/>
<dbReference type="EMBL" id="AQHN01000056">
    <property type="protein sequence ID" value="ENN87513.1"/>
    <property type="molecule type" value="Genomic_DNA"/>
</dbReference>
<evidence type="ECO:0000313" key="1">
    <source>
        <dbReference type="EMBL" id="ENN87513.1"/>
    </source>
</evidence>
<reference evidence="1 2" key="1">
    <citation type="journal article" date="2012" name="BMC Genomics">
        <title>Genomic basis of broad host range and environmental adaptability of Rhizobium tropici CIAT 899 and Rhizobium sp. PRF 81 which are used in inoculants for common bean (Phaseolus vulgaris L.).</title>
        <authorList>
            <person name="Ormeno-Orrillo E."/>
            <person name="Menna P."/>
            <person name="Almeida L.G."/>
            <person name="Ollero F.J."/>
            <person name="Nicolas M.F."/>
            <person name="Pains Rodrigues E."/>
            <person name="Shigueyoshi Nakatani A."/>
            <person name="Silva Batista J.S."/>
            <person name="Oliveira Chueire L.M."/>
            <person name="Souza R.C."/>
            <person name="Ribeiro Vasconcelos A.T."/>
            <person name="Megias M."/>
            <person name="Hungria M."/>
            <person name="Martinez-Romero E."/>
        </authorList>
    </citation>
    <scope>NUCLEOTIDE SEQUENCE [LARGE SCALE GENOMIC DNA]</scope>
    <source>
        <strain evidence="1 2">PRF 81</strain>
    </source>
</reference>
<protein>
    <submittedName>
        <fullName evidence="1">Uncharacterized protein</fullName>
    </submittedName>
</protein>
<name>N6UBG4_9HYPH</name>
<comment type="caution">
    <text evidence="1">The sequence shown here is derived from an EMBL/GenBank/DDBJ whole genome shotgun (WGS) entry which is preliminary data.</text>
</comment>
<dbReference type="Proteomes" id="UP000012429">
    <property type="component" value="Unassembled WGS sequence"/>
</dbReference>
<organism evidence="1 2">
    <name type="scientific">Rhizobium freirei PRF 81</name>
    <dbReference type="NCBI Taxonomy" id="363754"/>
    <lineage>
        <taxon>Bacteria</taxon>
        <taxon>Pseudomonadati</taxon>
        <taxon>Pseudomonadota</taxon>
        <taxon>Alphaproteobacteria</taxon>
        <taxon>Hyphomicrobiales</taxon>
        <taxon>Rhizobiaceae</taxon>
        <taxon>Rhizobium/Agrobacterium group</taxon>
        <taxon>Rhizobium</taxon>
    </lineage>
</organism>
<sequence length="374" mass="40619">MVVCRARDTPLCHFVTEGGIALSSNVEFPAETPSSRLRHRHLQQRLGSAFIRNQGIAADALDGGADRLGAVRAARGNDDVLCLFQRIEIDGHHALVDGVIDGIALGIEEIEHGVADAARFDQLFQFALRDEPLRQRGRVRADVAAADDGQIEVLRQPVDGFEAAFFDQIALGLDRVDQQRRQEHIAFRPELACQAPRIVDRVGLMDGDDAAEQGDHLAIVTTGRAEACERCGHRPAPADADRIIVGDGFREKLAERQADTLCLGVDIAAGRLRNDDRFIEPIGALELDRQLHAVVDAFGDPDLHFGAAHGLIQQTNNRGAADAELFGNVLLRQALVVIEPRGTKPQRRGFRIGGMCPASQFGHRSSGKIVACAI</sequence>